<dbReference type="Gene3D" id="3.30.465.10">
    <property type="match status" value="1"/>
</dbReference>
<gene>
    <name evidence="7" type="ORF">SMALB_0278</name>
</gene>
<organism evidence="7 8">
    <name type="scientific">Streptomyces malaysiensis</name>
    <dbReference type="NCBI Taxonomy" id="92644"/>
    <lineage>
        <taxon>Bacteria</taxon>
        <taxon>Bacillati</taxon>
        <taxon>Actinomycetota</taxon>
        <taxon>Actinomycetes</taxon>
        <taxon>Kitasatosporales</taxon>
        <taxon>Streptomycetaceae</taxon>
        <taxon>Streptomyces</taxon>
        <taxon>Streptomyces violaceusniger group</taxon>
    </lineage>
</organism>
<reference evidence="7 8" key="1">
    <citation type="submission" date="2020-02" db="EMBL/GenBank/DDBJ databases">
        <title>Streptomyces malaysiensis DSM14702 (JHCC583434, PFL_A843) Genome sequencing and assembly.</title>
        <authorList>
            <person name="Samborskyy M."/>
        </authorList>
    </citation>
    <scope>NUCLEOTIDE SEQUENCE [LARGE SCALE GENOMIC DNA]</scope>
    <source>
        <strain evidence="7 8">DSM 14702</strain>
    </source>
</reference>
<dbReference type="GO" id="GO:0009690">
    <property type="term" value="P:cytokinin metabolic process"/>
    <property type="evidence" value="ECO:0007669"/>
    <property type="project" value="InterPro"/>
</dbReference>
<evidence type="ECO:0000256" key="5">
    <source>
        <dbReference type="ARBA" id="ARBA00023002"/>
    </source>
</evidence>
<dbReference type="Pfam" id="PF09265">
    <property type="entry name" value="Cytokin-bind"/>
    <property type="match status" value="1"/>
</dbReference>
<dbReference type="RefSeq" id="WP_167499504.1">
    <property type="nucleotide sequence ID" value="NZ_JAALLH010000001.1"/>
</dbReference>
<sequence length="491" mass="53235">MTEQVERPTDLRTGATGVEVVAFDPQARVWVTEAEVSAGRAGLVHVPRLEGSLRADETLLSDDGDDFGHIVHHTPGGVLRTGSVEEIAAMIRFCNAYRIEVAARGQGHGTYGQAQVDGGLVIETELLNGIGPVEAGQVTVGAGAVWSAVVHETLQQGLTPPIFTDYLELSVGGTLSVGGLGGQACRFGAQVDNVIALDVVTGAGDLVSCSPTQRPDLFHAVLAGLGQCAVIVSATLRLVTAPQTVWHYQLSYLDLETFLADQRRLAEDERYAYVEGWVEANDEGAYTNCVLEFAVYGPPAGSEPDDAEWLRGLRYDRSHRVTAESLPYFTFLNRLAEGVKKLKHIGVWDWAHPWLNLILPGDRAAELSRTLLDELAGQEVGGLVLLYPLARRHLRAPLLRVPDGPVPYLMAVLWALDPKDQTTIAARVAANQATYERVRAAGATQYPVGSIPMTADDWHGHYGEAWEEFAAAKRRYDPHLLLAPGQHVFTT</sequence>
<dbReference type="InterPro" id="IPR006093">
    <property type="entry name" value="Oxy_OxRdtase_FAD_BS"/>
</dbReference>
<dbReference type="SUPFAM" id="SSF55103">
    <property type="entry name" value="FAD-linked oxidases, C-terminal domain"/>
    <property type="match status" value="1"/>
</dbReference>
<comment type="caution">
    <text evidence="7">The sequence shown here is derived from an EMBL/GenBank/DDBJ whole genome shotgun (WGS) entry which is preliminary data.</text>
</comment>
<keyword evidence="5" id="KW-0560">Oxidoreductase</keyword>
<dbReference type="InterPro" id="IPR015345">
    <property type="entry name" value="Cytokinin_DH_FAD/cytokin-bd"/>
</dbReference>
<dbReference type="PANTHER" id="PTHR13878:SF53">
    <property type="entry name" value="CYTOKININ DEHYDROGENASE 6"/>
    <property type="match status" value="1"/>
</dbReference>
<dbReference type="InterPro" id="IPR016170">
    <property type="entry name" value="Cytok_DH_C_sf"/>
</dbReference>
<evidence type="ECO:0000256" key="3">
    <source>
        <dbReference type="ARBA" id="ARBA00022630"/>
    </source>
</evidence>
<evidence type="ECO:0000259" key="6">
    <source>
        <dbReference type="PROSITE" id="PS51387"/>
    </source>
</evidence>
<feature type="domain" description="FAD-binding PCMH-type" evidence="6">
    <location>
        <begin position="71"/>
        <end position="241"/>
    </location>
</feature>
<dbReference type="GO" id="GO:0019139">
    <property type="term" value="F:cytokinin dehydrogenase activity"/>
    <property type="evidence" value="ECO:0007669"/>
    <property type="project" value="InterPro"/>
</dbReference>
<dbReference type="Gene3D" id="3.40.462.10">
    <property type="entry name" value="FAD-linked oxidases, C-terminal domain"/>
    <property type="match status" value="1"/>
</dbReference>
<keyword evidence="4" id="KW-0274">FAD</keyword>
<dbReference type="InterPro" id="IPR016166">
    <property type="entry name" value="FAD-bd_PCMH"/>
</dbReference>
<dbReference type="Gene3D" id="3.30.43.10">
    <property type="entry name" value="Uridine Diphospho-n-acetylenolpyruvylglucosamine Reductase, domain 2"/>
    <property type="match status" value="1"/>
</dbReference>
<evidence type="ECO:0000313" key="7">
    <source>
        <dbReference type="EMBL" id="NIY62369.1"/>
    </source>
</evidence>
<comment type="similarity">
    <text evidence="2">Belongs to the oxygen-dependent FAD-linked oxidoreductase family.</text>
</comment>
<dbReference type="InterPro" id="IPR016169">
    <property type="entry name" value="FAD-bd_PCMH_sub2"/>
</dbReference>
<evidence type="ECO:0000256" key="2">
    <source>
        <dbReference type="ARBA" id="ARBA00005466"/>
    </source>
</evidence>
<dbReference type="PROSITE" id="PS00862">
    <property type="entry name" value="OX2_COVAL_FAD"/>
    <property type="match status" value="1"/>
</dbReference>
<dbReference type="PANTHER" id="PTHR13878">
    <property type="entry name" value="GULONOLACTONE OXIDASE"/>
    <property type="match status" value="1"/>
</dbReference>
<dbReference type="Proteomes" id="UP000536624">
    <property type="component" value="Unassembled WGS sequence"/>
</dbReference>
<evidence type="ECO:0000256" key="4">
    <source>
        <dbReference type="ARBA" id="ARBA00022827"/>
    </source>
</evidence>
<dbReference type="InterPro" id="IPR016164">
    <property type="entry name" value="FAD-linked_Oxase-like_C"/>
</dbReference>
<dbReference type="AlphaFoldDB" id="A0A7X5WWP5"/>
<dbReference type="SUPFAM" id="SSF56176">
    <property type="entry name" value="FAD-binding/transporter-associated domain-like"/>
    <property type="match status" value="1"/>
</dbReference>
<dbReference type="PROSITE" id="PS51387">
    <property type="entry name" value="FAD_PCMH"/>
    <property type="match status" value="1"/>
</dbReference>
<evidence type="ECO:0000256" key="1">
    <source>
        <dbReference type="ARBA" id="ARBA00001974"/>
    </source>
</evidence>
<comment type="cofactor">
    <cofactor evidence="1">
        <name>FAD</name>
        <dbReference type="ChEBI" id="CHEBI:57692"/>
    </cofactor>
</comment>
<dbReference type="GO" id="GO:0071949">
    <property type="term" value="F:FAD binding"/>
    <property type="evidence" value="ECO:0007669"/>
    <property type="project" value="InterPro"/>
</dbReference>
<dbReference type="InterPro" id="IPR016167">
    <property type="entry name" value="FAD-bd_PCMH_sub1"/>
</dbReference>
<keyword evidence="3" id="KW-0285">Flavoprotein</keyword>
<proteinExistence type="inferred from homology"/>
<evidence type="ECO:0000313" key="8">
    <source>
        <dbReference type="Proteomes" id="UP000536624"/>
    </source>
</evidence>
<dbReference type="InterPro" id="IPR036318">
    <property type="entry name" value="FAD-bd_PCMH-like_sf"/>
</dbReference>
<accession>A0A7X5WWP5</accession>
<dbReference type="EMBL" id="JAALLH010000001">
    <property type="protein sequence ID" value="NIY62369.1"/>
    <property type="molecule type" value="Genomic_DNA"/>
</dbReference>
<dbReference type="Pfam" id="PF01565">
    <property type="entry name" value="FAD_binding_4"/>
    <property type="match status" value="1"/>
</dbReference>
<dbReference type="InterPro" id="IPR006094">
    <property type="entry name" value="Oxid_FAD_bind_N"/>
</dbReference>
<name>A0A7X5WWP5_STRMQ</name>
<protein>
    <submittedName>
        <fullName evidence="7">Oxygen-dependent FAD-linked oxidoreductase</fullName>
    </submittedName>
</protein>
<dbReference type="InterPro" id="IPR050432">
    <property type="entry name" value="FAD-linked_Oxidoreductases_BP"/>
</dbReference>